<dbReference type="PATRIC" id="fig|279058.18.peg.1670"/>
<evidence type="ECO:0000313" key="3">
    <source>
        <dbReference type="Proteomes" id="UP000071778"/>
    </source>
</evidence>
<sequence length="743" mass="83791">MRPDMSKNNNFANDEEDQRQIRTPSMSRSRNQLAAAYAPGSFFTFEGGLGACISIPDQSPTVDEAQISEPTREQIMLRLREAWQSWFTRAYDLNTGERHIEARQCIDEMLLRENALSPLGASHISFVNPLKMGYAPAPLTFVCNTCGMFKGYDSVAEVAKDQHTFKPDNCPGPTKLKRCKWRQLDVIFVHWSGEWMPATPGMWEWSTKTSDKALVGKQCASCGSRDFILRTDSPRIGEWGFECASCGHRERASWLQNDPFTTEVFRENGGRRVGERRMEPISYRASSAFYAQAEQFIIFSERDQNLLGLLAEQNEQALGSFVAGKYGFGGAEPTSDEMKTILLQGGHDTEWESHESISGMLDLAQKLGDTKMASTIQMEQRKLIRRWLDSDPPLIPVKNELPATLKSLIQRRSEFSSRYDPFVLAVEHEALMRSKVSRTSADGARAPFVRFYRLDQDLAPKNEQDKKAQEDKTLDLMDKLGLAELGLIREFELCRFTHGYSRVNPSPVMEKRGQMVPVRLRLFELLKNNKRPVYVVNQANEAIHVSLRPENVYTWLKAVGVTDLPDWDPNGTVKLGGRILETAEPFGRYFSHLHPGDASTYRYVYTLLHSYAHLFMKAVAEFSGLDLGSLGEYLFPADLSFVIYRNGTTMDLGNLSSLWRNENNRFLAHLLEPASHRCNSGSLCDFGGGACPDCIMVPETSCVAQNQLLSRAVLRGGLSPREDLTHKDQRIPGFLEVVNGSNI</sequence>
<organism evidence="2 3">
    <name type="scientific">Collimonas arenae</name>
    <dbReference type="NCBI Taxonomy" id="279058"/>
    <lineage>
        <taxon>Bacteria</taxon>
        <taxon>Pseudomonadati</taxon>
        <taxon>Pseudomonadota</taxon>
        <taxon>Betaproteobacteria</taxon>
        <taxon>Burkholderiales</taxon>
        <taxon>Oxalobacteraceae</taxon>
        <taxon>Collimonas</taxon>
    </lineage>
</organism>
<gene>
    <name evidence="2" type="ORF">CAter282_1690</name>
</gene>
<feature type="compositionally biased region" description="Polar residues" evidence="1">
    <location>
        <begin position="1"/>
        <end position="12"/>
    </location>
</feature>
<reference evidence="2 3" key="1">
    <citation type="submission" date="2015-11" db="EMBL/GenBank/DDBJ databases">
        <title>Exploring the genomic traits of fungus-feeding bacterial genus Collimonas.</title>
        <authorList>
            <person name="Song C."/>
            <person name="Schmidt R."/>
            <person name="de Jager V."/>
            <person name="Krzyzanowska D."/>
            <person name="Jongedijk E."/>
            <person name="Cankar K."/>
            <person name="Beekwilder J."/>
            <person name="van Veen A."/>
            <person name="de Boer W."/>
            <person name="van Veen J.A."/>
            <person name="Garbeva P."/>
        </authorList>
    </citation>
    <scope>NUCLEOTIDE SEQUENCE [LARGE SCALE GENOMIC DNA]</scope>
    <source>
        <strain evidence="2 3">Ter282</strain>
    </source>
</reference>
<feature type="region of interest" description="Disordered" evidence="1">
    <location>
        <begin position="1"/>
        <end position="30"/>
    </location>
</feature>
<evidence type="ECO:0000256" key="1">
    <source>
        <dbReference type="SAM" id="MobiDB-lite"/>
    </source>
</evidence>
<name>A0A127QHE8_9BURK</name>
<evidence type="ECO:0008006" key="4">
    <source>
        <dbReference type="Google" id="ProtNLM"/>
    </source>
</evidence>
<dbReference type="EMBL" id="CP013235">
    <property type="protein sequence ID" value="AMP09471.1"/>
    <property type="molecule type" value="Genomic_DNA"/>
</dbReference>
<evidence type="ECO:0000313" key="2">
    <source>
        <dbReference type="EMBL" id="AMP09471.1"/>
    </source>
</evidence>
<feature type="compositionally biased region" description="Polar residues" evidence="1">
    <location>
        <begin position="21"/>
        <end position="30"/>
    </location>
</feature>
<dbReference type="AlphaFoldDB" id="A0A127QHE8"/>
<dbReference type="Proteomes" id="UP000071778">
    <property type="component" value="Chromosome"/>
</dbReference>
<proteinExistence type="predicted"/>
<accession>A0A127QHE8</accession>
<protein>
    <recommendedName>
        <fullName evidence="4">DUF1998 domain-containing protein</fullName>
    </recommendedName>
</protein>
<keyword evidence="3" id="KW-1185">Reference proteome</keyword>